<proteinExistence type="predicted"/>
<keyword evidence="3" id="KW-1185">Reference proteome</keyword>
<dbReference type="RefSeq" id="WP_091474362.1">
    <property type="nucleotide sequence ID" value="NZ_FOIT01000002.1"/>
</dbReference>
<dbReference type="Pfam" id="PF08818">
    <property type="entry name" value="DUF1801"/>
    <property type="match status" value="1"/>
</dbReference>
<dbReference type="SUPFAM" id="SSF159888">
    <property type="entry name" value="YdhG-like"/>
    <property type="match status" value="1"/>
</dbReference>
<accession>A0A662Z2W2</accession>
<organism evidence="2 3">
    <name type="scientific">Aliicoccus persicus</name>
    <dbReference type="NCBI Taxonomy" id="930138"/>
    <lineage>
        <taxon>Bacteria</taxon>
        <taxon>Bacillati</taxon>
        <taxon>Bacillota</taxon>
        <taxon>Bacilli</taxon>
        <taxon>Bacillales</taxon>
        <taxon>Staphylococcaceae</taxon>
        <taxon>Aliicoccus</taxon>
    </lineage>
</organism>
<dbReference type="InterPro" id="IPR014922">
    <property type="entry name" value="YdhG-like"/>
</dbReference>
<reference evidence="2 3" key="1">
    <citation type="submission" date="2016-10" db="EMBL/GenBank/DDBJ databases">
        <authorList>
            <person name="Varghese N."/>
            <person name="Submissions S."/>
        </authorList>
    </citation>
    <scope>NUCLEOTIDE SEQUENCE [LARGE SCALE GENOMIC DNA]</scope>
    <source>
        <strain evidence="2 3">IBRC-M10081</strain>
    </source>
</reference>
<dbReference type="Gene3D" id="3.90.1150.200">
    <property type="match status" value="1"/>
</dbReference>
<evidence type="ECO:0000259" key="1">
    <source>
        <dbReference type="Pfam" id="PF08818"/>
    </source>
</evidence>
<sequence length="155" mass="17957">MDQGVIDYVNNIEDEDKRHAIEQLIETFEAHIGDGFELTINYGMPCYIVPFAKYPQGYHVDPTLPLGYIAFAAQKRHIAVYASPVYMDEELHDWFVSEYPNHMTTKLNMGKSCIRFTNPKKVPYELLGELVGKLDIDTYIDTYEANVERTRNSRK</sequence>
<feature type="domain" description="YdhG-like" evidence="1">
    <location>
        <begin position="17"/>
        <end position="132"/>
    </location>
</feature>
<dbReference type="EMBL" id="FOIT01000002">
    <property type="protein sequence ID" value="SEV94492.1"/>
    <property type="molecule type" value="Genomic_DNA"/>
</dbReference>
<evidence type="ECO:0000313" key="3">
    <source>
        <dbReference type="Proteomes" id="UP000243605"/>
    </source>
</evidence>
<dbReference type="AlphaFoldDB" id="A0A662Z2W2"/>
<protein>
    <recommendedName>
        <fullName evidence="1">YdhG-like domain-containing protein</fullName>
    </recommendedName>
</protein>
<gene>
    <name evidence="2" type="ORF">SAMN05192557_0927</name>
</gene>
<name>A0A662Z2W2_9STAP</name>
<dbReference type="Proteomes" id="UP000243605">
    <property type="component" value="Unassembled WGS sequence"/>
</dbReference>
<dbReference type="OrthoDB" id="9813231at2"/>
<evidence type="ECO:0000313" key="2">
    <source>
        <dbReference type="EMBL" id="SEV94492.1"/>
    </source>
</evidence>